<organism evidence="1 2">
    <name type="scientific">Kingdonia uniflora</name>
    <dbReference type="NCBI Taxonomy" id="39325"/>
    <lineage>
        <taxon>Eukaryota</taxon>
        <taxon>Viridiplantae</taxon>
        <taxon>Streptophyta</taxon>
        <taxon>Embryophyta</taxon>
        <taxon>Tracheophyta</taxon>
        <taxon>Spermatophyta</taxon>
        <taxon>Magnoliopsida</taxon>
        <taxon>Ranunculales</taxon>
        <taxon>Circaeasteraceae</taxon>
        <taxon>Kingdonia</taxon>
    </lineage>
</organism>
<gene>
    <name evidence="1" type="ORF">GIB67_015420</name>
</gene>
<reference evidence="1 2" key="1">
    <citation type="journal article" date="2020" name="IScience">
        <title>Genome Sequencing of the Endangered Kingdonia uniflora (Circaeasteraceae, Ranunculales) Reveals Potential Mechanisms of Evolutionary Specialization.</title>
        <authorList>
            <person name="Sun Y."/>
            <person name="Deng T."/>
            <person name="Zhang A."/>
            <person name="Moore M.J."/>
            <person name="Landis J.B."/>
            <person name="Lin N."/>
            <person name="Zhang H."/>
            <person name="Zhang X."/>
            <person name="Huang J."/>
            <person name="Zhang X."/>
            <person name="Sun H."/>
            <person name="Wang H."/>
        </authorList>
    </citation>
    <scope>NUCLEOTIDE SEQUENCE [LARGE SCALE GENOMIC DNA]</scope>
    <source>
        <strain evidence="1">TB1705</strain>
        <tissue evidence="1">Leaf</tissue>
    </source>
</reference>
<protein>
    <submittedName>
        <fullName evidence="1">Uncharacterized protein</fullName>
    </submittedName>
</protein>
<keyword evidence="2" id="KW-1185">Reference proteome</keyword>
<sequence>MVDYVALENASSETIGDVPLTNATSETIGDDAPISIAPSAPVAAQEAMGFIVMYASYTENAYDINKSLVAKLRKDPNYKPYAIVGDMHDRYGVEITYWIGWNAKNKVLAEEIKAVDPDFFSDVKIEGDRFQRYGICYTNHFESQNAVILRVRNIPIYVFIEKMCKICTDYTLERKEAAMSEGYYTIWA</sequence>
<evidence type="ECO:0000313" key="1">
    <source>
        <dbReference type="EMBL" id="KAF6135567.1"/>
    </source>
</evidence>
<comment type="caution">
    <text evidence="1">The sequence shown here is derived from an EMBL/GenBank/DDBJ whole genome shotgun (WGS) entry which is preliminary data.</text>
</comment>
<dbReference type="Proteomes" id="UP000541444">
    <property type="component" value="Unassembled WGS sequence"/>
</dbReference>
<accession>A0A7J7KZ08</accession>
<name>A0A7J7KZ08_9MAGN</name>
<proteinExistence type="predicted"/>
<dbReference type="EMBL" id="JACGCM010002784">
    <property type="protein sequence ID" value="KAF6135567.1"/>
    <property type="molecule type" value="Genomic_DNA"/>
</dbReference>
<evidence type="ECO:0000313" key="2">
    <source>
        <dbReference type="Proteomes" id="UP000541444"/>
    </source>
</evidence>
<dbReference type="AlphaFoldDB" id="A0A7J7KZ08"/>